<protein>
    <submittedName>
        <fullName evidence="1">Uncharacterized protein</fullName>
    </submittedName>
</protein>
<dbReference type="EMBL" id="AB937974">
    <property type="protein sequence ID" value="BAP74427.1"/>
    <property type="molecule type" value="Genomic_DNA"/>
</dbReference>
<dbReference type="Proteomes" id="UP000029683">
    <property type="component" value="Segment"/>
</dbReference>
<name>A0A097ZIG1_9VIRU</name>
<dbReference type="GeneID" id="22277963"/>
<reference evidence="1 2" key="1">
    <citation type="journal article" date="2014" name="Microbiol. Immunol.">
        <title>Genomic characterization of ?RS603, a filamentous bacteriophage that is infectious to the phytopathogen Ralstonia solanacearum.</title>
        <authorList>
            <person name="Van T.T.B."/>
            <person name="Yoshida S."/>
            <person name="Miki K."/>
            <person name="Kondo A."/>
            <person name="Kamei K."/>
        </authorList>
    </citation>
    <scope>NUCLEOTIDE SEQUENCE [LARGE SCALE GENOMIC DNA]</scope>
</reference>
<proteinExistence type="predicted"/>
<organism evidence="1 2">
    <name type="scientific">Ralstonia phage RS603</name>
    <dbReference type="NCBI Taxonomy" id="1505528"/>
    <lineage>
        <taxon>Viruses</taxon>
        <taxon>Monodnaviria</taxon>
        <taxon>Loebvirae</taxon>
        <taxon>Hofneiviricota</taxon>
        <taxon>Faserviricetes</taxon>
        <taxon>Tubulavirales</taxon>
        <taxon>Inoviridae</taxon>
        <taxon>Habenivirus</taxon>
        <taxon>Habenivirus RS603</taxon>
    </lineage>
</organism>
<sequence length="66" mass="7602">MVDLHDKYTMQLPCMRTPLPMMRYRAQLRLREFLDYRDWVGGEVSVQVNEFAAAALQAAGGIAGRW</sequence>
<evidence type="ECO:0000313" key="1">
    <source>
        <dbReference type="EMBL" id="BAP74427.1"/>
    </source>
</evidence>
<dbReference type="KEGG" id="vg:22277963"/>
<keyword evidence="2" id="KW-1185">Reference proteome</keyword>
<accession>A0A097ZIG1</accession>
<evidence type="ECO:0000313" key="2">
    <source>
        <dbReference type="Proteomes" id="UP000029683"/>
    </source>
</evidence>
<dbReference type="RefSeq" id="YP_009103097.1">
    <property type="nucleotide sequence ID" value="NC_025454.1"/>
</dbReference>